<keyword evidence="5" id="KW-1185">Reference proteome</keyword>
<reference evidence="5 6" key="1">
    <citation type="journal article" date="2019" name="Syst. Appl. Microbiol.">
        <title>Polyphasic characterization of two novel Lactobacillus spp. isolated from blown salami packages: Description of Lactobacillus halodurans sp. nov. and Lactobacillus salsicarnum sp. nov.</title>
        <authorList>
            <person name="Schuster J.A."/>
            <person name="Klingl A."/>
            <person name="Vogel R.F."/>
            <person name="Ehrmann M.A."/>
        </authorList>
    </citation>
    <scope>NUCLEOTIDE SEQUENCE [LARGE SCALE GENOMIC DNA]</scope>
    <source>
        <strain evidence="4 5">TMW 1.1920</strain>
        <strain evidence="3 6">TMW 1.2172</strain>
    </source>
</reference>
<dbReference type="AlphaFoldDB" id="A0A5P0ZMT9"/>
<sequence>MAKIFVTGSTTGLGFLIAKDLIAKGNEVILHARNDAKKTKVEKELPKAKAVVVGDLSSISEVKSIADQVNKLGTMDAIIQNAGVYNNDSKMTFDVNVLAPYLLTALINKPKRMVYTSSGMHQGSSLNLDDLENETSYSSSKLQVILLMKQVAKKWPDVAVNSVDPGWVPTRMGGKFANDDLTMGYTTQIELATAEKYQKTTGHDFHHLRIASYDKRIDDEKIQTEFIEKLVEMTGIKIPD</sequence>
<protein>
    <submittedName>
        <fullName evidence="3">SDR family NAD(P)-dependent oxidoreductase</fullName>
    </submittedName>
</protein>
<dbReference type="InterPro" id="IPR002347">
    <property type="entry name" value="SDR_fam"/>
</dbReference>
<organism evidence="3 6">
    <name type="scientific">Companilactobacillus halodurans</name>
    <dbReference type="NCBI Taxonomy" id="2584183"/>
    <lineage>
        <taxon>Bacteria</taxon>
        <taxon>Bacillati</taxon>
        <taxon>Bacillota</taxon>
        <taxon>Bacilli</taxon>
        <taxon>Lactobacillales</taxon>
        <taxon>Lactobacillaceae</taxon>
        <taxon>Companilactobacillus</taxon>
    </lineage>
</organism>
<dbReference type="GO" id="GO:0016491">
    <property type="term" value="F:oxidoreductase activity"/>
    <property type="evidence" value="ECO:0007669"/>
    <property type="project" value="UniProtKB-KW"/>
</dbReference>
<evidence type="ECO:0000256" key="1">
    <source>
        <dbReference type="ARBA" id="ARBA00006484"/>
    </source>
</evidence>
<comment type="caution">
    <text evidence="3">The sequence shown here is derived from an EMBL/GenBank/DDBJ whole genome shotgun (WGS) entry which is preliminary data.</text>
</comment>
<evidence type="ECO:0000313" key="4">
    <source>
        <dbReference type="EMBL" id="MQS97779.1"/>
    </source>
</evidence>
<evidence type="ECO:0000313" key="3">
    <source>
        <dbReference type="EMBL" id="MQS75535.1"/>
    </source>
</evidence>
<dbReference type="PRINTS" id="PR00081">
    <property type="entry name" value="GDHRDH"/>
</dbReference>
<evidence type="ECO:0000256" key="2">
    <source>
        <dbReference type="ARBA" id="ARBA00023002"/>
    </source>
</evidence>
<evidence type="ECO:0000313" key="5">
    <source>
        <dbReference type="Proteomes" id="UP000371423"/>
    </source>
</evidence>
<evidence type="ECO:0000313" key="6">
    <source>
        <dbReference type="Proteomes" id="UP000414364"/>
    </source>
</evidence>
<dbReference type="Proteomes" id="UP000414364">
    <property type="component" value="Unassembled WGS sequence"/>
</dbReference>
<dbReference type="Pfam" id="PF00106">
    <property type="entry name" value="adh_short"/>
    <property type="match status" value="1"/>
</dbReference>
<dbReference type="OrthoDB" id="9803333at2"/>
<dbReference type="SUPFAM" id="SSF51735">
    <property type="entry name" value="NAD(P)-binding Rossmann-fold domains"/>
    <property type="match status" value="1"/>
</dbReference>
<gene>
    <name evidence="4" type="ORF">FHL05_07735</name>
    <name evidence="3" type="ORF">FHL06_03895</name>
</gene>
<dbReference type="EMBL" id="VDFP01000005">
    <property type="protein sequence ID" value="MQS75535.1"/>
    <property type="molecule type" value="Genomic_DNA"/>
</dbReference>
<dbReference type="Proteomes" id="UP000371423">
    <property type="component" value="Unassembled WGS sequence"/>
</dbReference>
<dbReference type="Gene3D" id="3.40.50.720">
    <property type="entry name" value="NAD(P)-binding Rossmann-like Domain"/>
    <property type="match status" value="1"/>
</dbReference>
<accession>A0A5P0ZMT9</accession>
<proteinExistence type="inferred from homology"/>
<comment type="similarity">
    <text evidence="1">Belongs to the short-chain dehydrogenases/reductases (SDR) family.</text>
</comment>
<dbReference type="PANTHER" id="PTHR24320">
    <property type="entry name" value="RETINOL DEHYDROGENASE"/>
    <property type="match status" value="1"/>
</dbReference>
<dbReference type="EMBL" id="VDFO01000026">
    <property type="protein sequence ID" value="MQS97779.1"/>
    <property type="molecule type" value="Genomic_DNA"/>
</dbReference>
<dbReference type="PANTHER" id="PTHR24320:SF274">
    <property type="entry name" value="CHAIN DEHYDROGENASE, PUTATIVE (AFU_ORTHOLOGUE AFUA_4G00440)-RELATED"/>
    <property type="match status" value="1"/>
</dbReference>
<keyword evidence="2" id="KW-0560">Oxidoreductase</keyword>
<dbReference type="RefSeq" id="WP_153384943.1">
    <property type="nucleotide sequence ID" value="NZ_VDFO01000026.1"/>
</dbReference>
<name>A0A5P0ZMT9_9LACO</name>
<dbReference type="InterPro" id="IPR036291">
    <property type="entry name" value="NAD(P)-bd_dom_sf"/>
</dbReference>